<dbReference type="KEGG" id="tsn:W908_07925"/>
<dbReference type="InterPro" id="IPR018445">
    <property type="entry name" value="Put_Phosphate_transp_reg"/>
</dbReference>
<dbReference type="NCBIfam" id="TIGR00153">
    <property type="entry name" value="TIGR00153 family protein"/>
    <property type="match status" value="1"/>
</dbReference>
<proteinExistence type="inferred from homology"/>
<evidence type="ECO:0008006" key="4">
    <source>
        <dbReference type="Google" id="ProtNLM"/>
    </source>
</evidence>
<dbReference type="RefSeq" id="WP_020023791.1">
    <property type="nucleotide sequence ID" value="NZ_CP006911.1"/>
</dbReference>
<keyword evidence="3" id="KW-1185">Reference proteome</keyword>
<gene>
    <name evidence="2" type="ORF">W908_07925</name>
</gene>
<evidence type="ECO:0000313" key="2">
    <source>
        <dbReference type="EMBL" id="ALE02449.1"/>
    </source>
</evidence>
<organism evidence="2 3">
    <name type="scientific">Candidatus Pseudothioglobus singularis PS1</name>
    <dbReference type="NCBI Taxonomy" id="1125411"/>
    <lineage>
        <taxon>Bacteria</taxon>
        <taxon>Pseudomonadati</taxon>
        <taxon>Pseudomonadota</taxon>
        <taxon>Gammaproteobacteria</taxon>
        <taxon>Candidatus Pseudothioglobaceae</taxon>
        <taxon>Candidatus Pseudothioglobus</taxon>
    </lineage>
</organism>
<dbReference type="PATRIC" id="fig|1125411.7.peg.1558"/>
<dbReference type="SUPFAM" id="SSF109755">
    <property type="entry name" value="PhoU-like"/>
    <property type="match status" value="1"/>
</dbReference>
<comment type="similarity">
    <text evidence="1">Belongs to the UPF0111 family.</text>
</comment>
<dbReference type="Proteomes" id="UP000068905">
    <property type="component" value="Chromosome"/>
</dbReference>
<evidence type="ECO:0000256" key="1">
    <source>
        <dbReference type="ARBA" id="ARBA00008591"/>
    </source>
</evidence>
<dbReference type="EMBL" id="CP006911">
    <property type="protein sequence ID" value="ALE02449.1"/>
    <property type="molecule type" value="Genomic_DNA"/>
</dbReference>
<protein>
    <recommendedName>
        <fullName evidence="4">Phosphate transport regulator</fullName>
    </recommendedName>
</protein>
<dbReference type="PANTHER" id="PTHR36536:SF3">
    <property type="entry name" value="UPF0111 PROTEIN HI_1603"/>
    <property type="match status" value="1"/>
</dbReference>
<dbReference type="Gene3D" id="1.20.58.220">
    <property type="entry name" value="Phosphate transport system protein phou homolog 2, domain 2"/>
    <property type="match status" value="1"/>
</dbReference>
<dbReference type="OrthoDB" id="9780540at2"/>
<dbReference type="Pfam" id="PF01865">
    <property type="entry name" value="PhoU_div"/>
    <property type="match status" value="1"/>
</dbReference>
<dbReference type="InterPro" id="IPR038078">
    <property type="entry name" value="PhoU-like_sf"/>
</dbReference>
<dbReference type="AlphaFoldDB" id="A0A0M4M182"/>
<reference evidence="2 3" key="1">
    <citation type="journal article" date="2015" name="Genome Announc.">
        <title>Genome Sequence of 'Candidatus Thioglobus singularis' Strain PS1, a Mixotroph from the SUP05 Clade of Marine Gammaproteobacteria.</title>
        <authorList>
            <person name="Marshall K.T."/>
            <person name="Morris R.M."/>
        </authorList>
    </citation>
    <scope>NUCLEOTIDE SEQUENCE [LARGE SCALE GENOMIC DNA]</scope>
    <source>
        <strain evidence="2 3">PS1</strain>
    </source>
</reference>
<dbReference type="InterPro" id="IPR002727">
    <property type="entry name" value="DUF47"/>
</dbReference>
<dbReference type="PANTHER" id="PTHR36536">
    <property type="entry name" value="UPF0111 PROTEIN HI_1603"/>
    <property type="match status" value="1"/>
</dbReference>
<dbReference type="STRING" id="1125411.W908_07925"/>
<name>A0A0M4M182_9GAMM</name>
<accession>A0A0M4M182</accession>
<sequence length="226" mass="25738">MTGKDNITSLFGKSPISPLQQHMKQVHSCLKEFGVFAKAANTEDWEKAQSAHLSIGKKEQKADVLKKKLRMNLPSTFMMPFSRRDLLDVLLIQDSIANITKDLSGLMMSRKMHFPKAFAEDFLELSKLCIKTSAAALVAINELDELLETAFSSRERKIVDKMIKKVNELEHETDVAQEIIRKKLYLLEAELPPIDVMFYYRAIEWLGETADAAQKVGSRFEVMLTK</sequence>
<evidence type="ECO:0000313" key="3">
    <source>
        <dbReference type="Proteomes" id="UP000068905"/>
    </source>
</evidence>